<evidence type="ECO:0000259" key="3">
    <source>
        <dbReference type="PROSITE" id="PS50157"/>
    </source>
</evidence>
<keyword evidence="1" id="KW-0863">Zinc-finger</keyword>
<dbReference type="PROSITE" id="PS50157">
    <property type="entry name" value="ZINC_FINGER_C2H2_2"/>
    <property type="match status" value="1"/>
</dbReference>
<evidence type="ECO:0000313" key="4">
    <source>
        <dbReference type="EMBL" id="PIL23421.1"/>
    </source>
</evidence>
<dbReference type="SMART" id="SM00355">
    <property type="entry name" value="ZnF_C2H2"/>
    <property type="match status" value="2"/>
</dbReference>
<dbReference type="InterPro" id="IPR013087">
    <property type="entry name" value="Znf_C2H2_type"/>
</dbReference>
<feature type="domain" description="C2H2-type" evidence="3">
    <location>
        <begin position="348"/>
        <end position="378"/>
    </location>
</feature>
<evidence type="ECO:0000256" key="2">
    <source>
        <dbReference type="SAM" id="MobiDB-lite"/>
    </source>
</evidence>
<keyword evidence="1" id="KW-0862">Zinc</keyword>
<reference evidence="4 5" key="1">
    <citation type="journal article" date="2015" name="Sci. Rep.">
        <title>Chromosome-level genome map provides insights into diverse defense mechanisms in the medicinal fungus Ganoderma sinense.</title>
        <authorList>
            <person name="Zhu Y."/>
            <person name="Xu J."/>
            <person name="Sun C."/>
            <person name="Zhou S."/>
            <person name="Xu H."/>
            <person name="Nelson D.R."/>
            <person name="Qian J."/>
            <person name="Song J."/>
            <person name="Luo H."/>
            <person name="Xiang L."/>
            <person name="Li Y."/>
            <person name="Xu Z."/>
            <person name="Ji A."/>
            <person name="Wang L."/>
            <person name="Lu S."/>
            <person name="Hayward A."/>
            <person name="Sun W."/>
            <person name="Li X."/>
            <person name="Schwartz D.C."/>
            <person name="Wang Y."/>
            <person name="Chen S."/>
        </authorList>
    </citation>
    <scope>NUCLEOTIDE SEQUENCE [LARGE SCALE GENOMIC DNA]</scope>
    <source>
        <strain evidence="4 5">ZZ0214-1</strain>
    </source>
</reference>
<dbReference type="GO" id="GO:0008270">
    <property type="term" value="F:zinc ion binding"/>
    <property type="evidence" value="ECO:0007669"/>
    <property type="project" value="UniProtKB-KW"/>
</dbReference>
<evidence type="ECO:0000313" key="5">
    <source>
        <dbReference type="Proteomes" id="UP000230002"/>
    </source>
</evidence>
<dbReference type="OrthoDB" id="2757115at2759"/>
<feature type="region of interest" description="Disordered" evidence="2">
    <location>
        <begin position="265"/>
        <end position="289"/>
    </location>
</feature>
<accession>A0A2G8RPK1</accession>
<feature type="compositionally biased region" description="Basic and acidic residues" evidence="2">
    <location>
        <begin position="269"/>
        <end position="289"/>
    </location>
</feature>
<proteinExistence type="predicted"/>
<dbReference type="PROSITE" id="PS00028">
    <property type="entry name" value="ZINC_FINGER_C2H2_1"/>
    <property type="match status" value="1"/>
</dbReference>
<sequence length="402" mass="43845">MFHHTFYPHDAAVPPSSLPGWEETPGSFHGSNHSLTGFEEASRAVSHFDHDVDKGLQSAYATMALQELLNEPDPVGNWTYLPTHSPTLPLTDDASTTAYSASQAASPASSTTLFDSPDQFTHNVQLPWAGNALANQPVAVSPARLHEFALPSQTVPTFGMPTLSSSSVHPQQAPYDDKLAYSYWPGQQPSQYEVGAAAVVAPDLALGMELSEEASALIAFSPILFPFDSLVFPEPLQVPVVSNQPQWIPANDKCQLVVEPAAEPCHPVGDSHDGDAEAPKKKRKQSTEKRYQCEFPGCTASAYTIFPRFPLLPVLIHHLSRHPSLSVSARSHNIKIHMDSVHRGLRGHRCDAPGCPRAFSRRHDLLRHRISAHTNLGSPRNANNAKATKRAIAALKKDEHEV</sequence>
<comment type="caution">
    <text evidence="4">The sequence shown here is derived from an EMBL/GenBank/DDBJ whole genome shotgun (WGS) entry which is preliminary data.</text>
</comment>
<protein>
    <submittedName>
        <fullName evidence="4">Transcription factor</fullName>
    </submittedName>
</protein>
<dbReference type="AlphaFoldDB" id="A0A2G8RPK1"/>
<dbReference type="STRING" id="1077348.A0A2G8RPK1"/>
<organism evidence="4 5">
    <name type="scientific">Ganoderma sinense ZZ0214-1</name>
    <dbReference type="NCBI Taxonomy" id="1077348"/>
    <lineage>
        <taxon>Eukaryota</taxon>
        <taxon>Fungi</taxon>
        <taxon>Dikarya</taxon>
        <taxon>Basidiomycota</taxon>
        <taxon>Agaricomycotina</taxon>
        <taxon>Agaricomycetes</taxon>
        <taxon>Polyporales</taxon>
        <taxon>Polyporaceae</taxon>
        <taxon>Ganoderma</taxon>
    </lineage>
</organism>
<keyword evidence="1" id="KW-0479">Metal-binding</keyword>
<gene>
    <name evidence="4" type="ORF">GSI_14732</name>
</gene>
<dbReference type="SUPFAM" id="SSF57667">
    <property type="entry name" value="beta-beta-alpha zinc fingers"/>
    <property type="match status" value="1"/>
</dbReference>
<name>A0A2G8RPK1_9APHY</name>
<dbReference type="Gene3D" id="3.30.160.60">
    <property type="entry name" value="Classic Zinc Finger"/>
    <property type="match status" value="1"/>
</dbReference>
<dbReference type="EMBL" id="AYKW01000068">
    <property type="protein sequence ID" value="PIL23421.1"/>
    <property type="molecule type" value="Genomic_DNA"/>
</dbReference>
<dbReference type="InterPro" id="IPR036236">
    <property type="entry name" value="Znf_C2H2_sf"/>
</dbReference>
<dbReference type="Proteomes" id="UP000230002">
    <property type="component" value="Unassembled WGS sequence"/>
</dbReference>
<keyword evidence="5" id="KW-1185">Reference proteome</keyword>
<evidence type="ECO:0000256" key="1">
    <source>
        <dbReference type="PROSITE-ProRule" id="PRU00042"/>
    </source>
</evidence>